<dbReference type="InterPro" id="IPR001086">
    <property type="entry name" value="Preph_deHydtase"/>
</dbReference>
<dbReference type="InterPro" id="IPR045865">
    <property type="entry name" value="ACT-like_dom_sf"/>
</dbReference>
<dbReference type="Proteomes" id="UP001149411">
    <property type="component" value="Unassembled WGS sequence"/>
</dbReference>
<dbReference type="AlphaFoldDB" id="A0A9Q4C2S4"/>
<proteinExistence type="predicted"/>
<sequence length="270" mass="28989">MTDEIGTLGPAGTYSHRAALSLGDDLRFYDGVPEIADAVERGDVNSGVVPVENSIEGSVNATLDVLVEYDLYIVGEVVVDVEHALLAHDDGFNVVASHPQALAQCRGYLRDSYPDAELRSVSSTAAGVEEAREDPAVAAIAHPSLADDTVRVIDDSVQDADGNSTRFVVLAREPADGGDKTSIVVYPGGDRPGLLYDILGVFKERGVNLTRIESRPSKRELGDYVFHIDFEGNRTSGADSHDEGGTDEILDALDEHVDWVEFLGSYDRVG</sequence>
<dbReference type="CDD" id="cd13630">
    <property type="entry name" value="PBP2_PDT_1"/>
    <property type="match status" value="1"/>
</dbReference>
<dbReference type="EC" id="4.2.1.51" evidence="8"/>
<keyword evidence="1" id="KW-0028">Amino-acid biosynthesis</keyword>
<evidence type="ECO:0000313" key="9">
    <source>
        <dbReference type="Proteomes" id="UP001149411"/>
    </source>
</evidence>
<reference evidence="8" key="1">
    <citation type="submission" date="2022-09" db="EMBL/GenBank/DDBJ databases">
        <title>Haloadaptaus new haloarchaeum isolated from saline soil.</title>
        <authorList>
            <person name="Duran-Viseras A."/>
            <person name="Sanchez-Porro C."/>
            <person name="Ventosa A."/>
        </authorList>
    </citation>
    <scope>NUCLEOTIDE SEQUENCE</scope>
    <source>
        <strain evidence="8">F3-133</strain>
    </source>
</reference>
<evidence type="ECO:0000256" key="2">
    <source>
        <dbReference type="ARBA" id="ARBA00023141"/>
    </source>
</evidence>
<feature type="domain" description="Prephenate dehydratase" evidence="6">
    <location>
        <begin position="4"/>
        <end position="172"/>
    </location>
</feature>
<dbReference type="NCBIfam" id="NF008865">
    <property type="entry name" value="PRK11898.1"/>
    <property type="match status" value="1"/>
</dbReference>
<dbReference type="InterPro" id="IPR018528">
    <property type="entry name" value="Preph_deHydtase_CS"/>
</dbReference>
<dbReference type="Pfam" id="PF01842">
    <property type="entry name" value="ACT"/>
    <property type="match status" value="1"/>
</dbReference>
<evidence type="ECO:0000259" key="7">
    <source>
        <dbReference type="PROSITE" id="PS51671"/>
    </source>
</evidence>
<comment type="pathway">
    <text evidence="5">Amino-acid biosynthesis.</text>
</comment>
<dbReference type="CDD" id="cd04905">
    <property type="entry name" value="ACT_CM-PDT"/>
    <property type="match status" value="1"/>
</dbReference>
<dbReference type="Gene3D" id="3.40.190.10">
    <property type="entry name" value="Periplasmic binding protein-like II"/>
    <property type="match status" value="2"/>
</dbReference>
<gene>
    <name evidence="8" type="primary">pheA</name>
    <name evidence="8" type="ORF">EGH25_05520</name>
</gene>
<keyword evidence="3" id="KW-0584">Phenylalanine biosynthesis</keyword>
<comment type="caution">
    <text evidence="8">The sequence shown here is derived from an EMBL/GenBank/DDBJ whole genome shotgun (WGS) entry which is preliminary data.</text>
</comment>
<dbReference type="GO" id="GO:0005737">
    <property type="term" value="C:cytoplasm"/>
    <property type="evidence" value="ECO:0007669"/>
    <property type="project" value="TreeGrafter"/>
</dbReference>
<evidence type="ECO:0000256" key="4">
    <source>
        <dbReference type="ARBA" id="ARBA00023239"/>
    </source>
</evidence>
<dbReference type="EMBL" id="RKLV01000004">
    <property type="protein sequence ID" value="MCX2818805.1"/>
    <property type="molecule type" value="Genomic_DNA"/>
</dbReference>
<keyword evidence="4 8" id="KW-0456">Lyase</keyword>
<dbReference type="Pfam" id="PF00800">
    <property type="entry name" value="PDT"/>
    <property type="match status" value="1"/>
</dbReference>
<dbReference type="Gene3D" id="3.30.70.260">
    <property type="match status" value="1"/>
</dbReference>
<organism evidence="8 9">
    <name type="scientific">Halorutilus salinus</name>
    <dbReference type="NCBI Taxonomy" id="2487751"/>
    <lineage>
        <taxon>Archaea</taxon>
        <taxon>Methanobacteriati</taxon>
        <taxon>Methanobacteriota</taxon>
        <taxon>Stenosarchaea group</taxon>
        <taxon>Halobacteria</taxon>
        <taxon>Halorutilales</taxon>
        <taxon>Halorutilaceae</taxon>
        <taxon>Halorutilus</taxon>
    </lineage>
</organism>
<evidence type="ECO:0000259" key="6">
    <source>
        <dbReference type="PROSITE" id="PS51171"/>
    </source>
</evidence>
<dbReference type="PANTHER" id="PTHR21022:SF19">
    <property type="entry name" value="PREPHENATE DEHYDRATASE-RELATED"/>
    <property type="match status" value="1"/>
</dbReference>
<dbReference type="PANTHER" id="PTHR21022">
    <property type="entry name" value="PREPHENATE DEHYDRATASE P PROTEIN"/>
    <property type="match status" value="1"/>
</dbReference>
<dbReference type="SUPFAM" id="SSF53850">
    <property type="entry name" value="Periplasmic binding protein-like II"/>
    <property type="match status" value="1"/>
</dbReference>
<dbReference type="SUPFAM" id="SSF55021">
    <property type="entry name" value="ACT-like"/>
    <property type="match status" value="1"/>
</dbReference>
<keyword evidence="9" id="KW-1185">Reference proteome</keyword>
<evidence type="ECO:0000256" key="1">
    <source>
        <dbReference type="ARBA" id="ARBA00022605"/>
    </source>
</evidence>
<name>A0A9Q4C2S4_9EURY</name>
<dbReference type="GO" id="GO:0004664">
    <property type="term" value="F:prephenate dehydratase activity"/>
    <property type="evidence" value="ECO:0007669"/>
    <property type="project" value="UniProtKB-EC"/>
</dbReference>
<protein>
    <submittedName>
        <fullName evidence="8">Prephenate dehydratase</fullName>
        <ecNumber evidence="8">4.2.1.51</ecNumber>
    </submittedName>
</protein>
<dbReference type="RefSeq" id="WP_266086644.1">
    <property type="nucleotide sequence ID" value="NZ_RKLV01000004.1"/>
</dbReference>
<keyword evidence="2" id="KW-0057">Aromatic amino acid biosynthesis</keyword>
<dbReference type="PROSITE" id="PS00858">
    <property type="entry name" value="PREPHENATE_DEHYDR_2"/>
    <property type="match status" value="1"/>
</dbReference>
<evidence type="ECO:0000313" key="8">
    <source>
        <dbReference type="EMBL" id="MCX2818805.1"/>
    </source>
</evidence>
<dbReference type="PROSITE" id="PS51171">
    <property type="entry name" value="PREPHENATE_DEHYDR_3"/>
    <property type="match status" value="1"/>
</dbReference>
<evidence type="ECO:0000256" key="5">
    <source>
        <dbReference type="ARBA" id="ARBA00029440"/>
    </source>
</evidence>
<dbReference type="InterPro" id="IPR002912">
    <property type="entry name" value="ACT_dom"/>
</dbReference>
<accession>A0A9Q4C2S4</accession>
<evidence type="ECO:0000256" key="3">
    <source>
        <dbReference type="ARBA" id="ARBA00023222"/>
    </source>
</evidence>
<dbReference type="PROSITE" id="PS51671">
    <property type="entry name" value="ACT"/>
    <property type="match status" value="1"/>
</dbReference>
<dbReference type="GO" id="GO:0009094">
    <property type="term" value="P:L-phenylalanine biosynthetic process"/>
    <property type="evidence" value="ECO:0007669"/>
    <property type="project" value="UniProtKB-KW"/>
</dbReference>
<feature type="domain" description="ACT" evidence="7">
    <location>
        <begin position="183"/>
        <end position="265"/>
    </location>
</feature>